<dbReference type="PANTHER" id="PTHR11814">
    <property type="entry name" value="SULFATE TRANSPORTER"/>
    <property type="match status" value="1"/>
</dbReference>
<dbReference type="InterPro" id="IPR036513">
    <property type="entry name" value="STAS_dom_sf"/>
</dbReference>
<reference evidence="8 9" key="1">
    <citation type="submission" date="2018-12" db="EMBL/GenBank/DDBJ databases">
        <title>Complete genome sequence of Flaviflexus salsibiostraticola KCTC 33148.</title>
        <authorList>
            <person name="Bae J.-W."/>
        </authorList>
    </citation>
    <scope>NUCLEOTIDE SEQUENCE [LARGE SCALE GENOMIC DNA]</scope>
    <source>
        <strain evidence="8 9">KCTC 33148</strain>
    </source>
</reference>
<protein>
    <submittedName>
        <fullName evidence="8">SulP family inorganic anion transporter</fullName>
    </submittedName>
</protein>
<dbReference type="Pfam" id="PF01740">
    <property type="entry name" value="STAS"/>
    <property type="match status" value="1"/>
</dbReference>
<dbReference type="InterPro" id="IPR001902">
    <property type="entry name" value="SLC26A/SulP_fam"/>
</dbReference>
<name>A0A3S8ZBU8_9ACTO</name>
<organism evidence="8 9">
    <name type="scientific">Flaviflexus salsibiostraticola</name>
    <dbReference type="NCBI Taxonomy" id="1282737"/>
    <lineage>
        <taxon>Bacteria</taxon>
        <taxon>Bacillati</taxon>
        <taxon>Actinomycetota</taxon>
        <taxon>Actinomycetes</taxon>
        <taxon>Actinomycetales</taxon>
        <taxon>Actinomycetaceae</taxon>
        <taxon>Flaviflexus</taxon>
    </lineage>
</organism>
<dbReference type="EMBL" id="CP034438">
    <property type="protein sequence ID" value="AZN30950.1"/>
    <property type="molecule type" value="Genomic_DNA"/>
</dbReference>
<feature type="transmembrane region" description="Helical" evidence="6">
    <location>
        <begin position="360"/>
        <end position="390"/>
    </location>
</feature>
<evidence type="ECO:0000313" key="8">
    <source>
        <dbReference type="EMBL" id="AZN30950.1"/>
    </source>
</evidence>
<feature type="transmembrane region" description="Helical" evidence="6">
    <location>
        <begin position="229"/>
        <end position="252"/>
    </location>
</feature>
<dbReference type="InterPro" id="IPR011547">
    <property type="entry name" value="SLC26A/SulP_dom"/>
</dbReference>
<feature type="transmembrane region" description="Helical" evidence="6">
    <location>
        <begin position="158"/>
        <end position="179"/>
    </location>
</feature>
<dbReference type="OrthoDB" id="9771198at2"/>
<accession>A0A3S8ZBU8</accession>
<dbReference type="PROSITE" id="PS50801">
    <property type="entry name" value="STAS"/>
    <property type="match status" value="1"/>
</dbReference>
<feature type="transmembrane region" description="Helical" evidence="6">
    <location>
        <begin position="303"/>
        <end position="322"/>
    </location>
</feature>
<feature type="transmembrane region" description="Helical" evidence="6">
    <location>
        <begin position="35"/>
        <end position="51"/>
    </location>
</feature>
<feature type="region of interest" description="Disordered" evidence="5">
    <location>
        <begin position="560"/>
        <end position="590"/>
    </location>
</feature>
<dbReference type="AlphaFoldDB" id="A0A3S8ZBU8"/>
<dbReference type="Gene3D" id="3.30.750.24">
    <property type="entry name" value="STAS domain"/>
    <property type="match status" value="1"/>
</dbReference>
<feature type="transmembrane region" description="Helical" evidence="6">
    <location>
        <begin position="106"/>
        <end position="125"/>
    </location>
</feature>
<evidence type="ECO:0000256" key="6">
    <source>
        <dbReference type="SAM" id="Phobius"/>
    </source>
</evidence>
<feature type="compositionally biased region" description="Basic residues" evidence="5">
    <location>
        <begin position="568"/>
        <end position="580"/>
    </location>
</feature>
<evidence type="ECO:0000259" key="7">
    <source>
        <dbReference type="PROSITE" id="PS50801"/>
    </source>
</evidence>
<evidence type="ECO:0000256" key="1">
    <source>
        <dbReference type="ARBA" id="ARBA00004141"/>
    </source>
</evidence>
<dbReference type="KEGG" id="fsl:EJO69_12015"/>
<dbReference type="SUPFAM" id="SSF52091">
    <property type="entry name" value="SpoIIaa-like"/>
    <property type="match status" value="1"/>
</dbReference>
<feature type="compositionally biased region" description="Basic and acidic residues" evidence="5">
    <location>
        <begin position="581"/>
        <end position="590"/>
    </location>
</feature>
<dbReference type="GO" id="GO:0016020">
    <property type="term" value="C:membrane"/>
    <property type="evidence" value="ECO:0007669"/>
    <property type="project" value="UniProtKB-SubCell"/>
</dbReference>
<comment type="subcellular location">
    <subcellularLocation>
        <location evidence="1">Membrane</location>
        <topology evidence="1">Multi-pass membrane protein</topology>
    </subcellularLocation>
</comment>
<feature type="domain" description="STAS" evidence="7">
    <location>
        <begin position="400"/>
        <end position="511"/>
    </location>
</feature>
<dbReference type="Pfam" id="PF00916">
    <property type="entry name" value="Sulfate_transp"/>
    <property type="match status" value="1"/>
</dbReference>
<evidence type="ECO:0000313" key="9">
    <source>
        <dbReference type="Proteomes" id="UP000270021"/>
    </source>
</evidence>
<evidence type="ECO:0000256" key="5">
    <source>
        <dbReference type="SAM" id="MobiDB-lite"/>
    </source>
</evidence>
<keyword evidence="4 6" id="KW-0472">Membrane</keyword>
<proteinExistence type="predicted"/>
<dbReference type="CDD" id="cd07042">
    <property type="entry name" value="STAS_SulP_like_sulfate_transporter"/>
    <property type="match status" value="1"/>
</dbReference>
<evidence type="ECO:0000256" key="4">
    <source>
        <dbReference type="ARBA" id="ARBA00023136"/>
    </source>
</evidence>
<feature type="transmembrane region" description="Helical" evidence="6">
    <location>
        <begin position="328"/>
        <end position="348"/>
    </location>
</feature>
<dbReference type="Proteomes" id="UP000270021">
    <property type="component" value="Chromosome"/>
</dbReference>
<keyword evidence="3 6" id="KW-1133">Transmembrane helix</keyword>
<keyword evidence="2 6" id="KW-0812">Transmembrane</keyword>
<feature type="transmembrane region" description="Helical" evidence="6">
    <location>
        <begin position="186"/>
        <end position="209"/>
    </location>
</feature>
<feature type="transmembrane region" description="Helical" evidence="6">
    <location>
        <begin position="81"/>
        <end position="99"/>
    </location>
</feature>
<gene>
    <name evidence="8" type="ORF">EJO69_12015</name>
</gene>
<sequence>MRSHWRGDLAAGVTVGVVALPLALAFGVSSGVGAAAGFVTAIIAGLVATIFGGSNLQVSGPTGAMVVIIAPLVAVHGPGAVPVLSILAGFLVILGGVLGMGRAISLIPWPVIEGFTLGIATIIALQQLPNALGVPASTESNTLLSAIETIRSAQWPEVAAPLAITAATILVIVAVTKLLPTWPASLLAVGAATIVVAVVGIDTPLIGALPDSLPAPFVPTASPALLAELMPGAVAIAILAGIESLLSARVAAGMVKGERYHPDRELVGQGLASVASGMFGGMPATGAMARTAVNIRAGGRTRLSVIIHALFLLAVVYLASGIVSTIPLAALAGVLLVTAFNMISFATARTILLSTRSDALVFCLTAGITVVLDLIWAIGVGVAVTGVLVLRHLARQSGVYREDTPEQRRIAILRIDGAMFFGVSDRIESQIPEFESIDVVILRLSRVGVMDATGAKALADIAIRLREAGNEVFIKGIDASLVALIGEVGVIDTIGGPDHLFTNLDDALAEAERVVAAKDEERRLLAEARSPDHHGKSLCPVGQRLLLAVRLTCCGSTSVWRPSGGRPVRARRRRGRTRGRGPRERSRACG</sequence>
<evidence type="ECO:0000256" key="3">
    <source>
        <dbReference type="ARBA" id="ARBA00022989"/>
    </source>
</evidence>
<evidence type="ECO:0000256" key="2">
    <source>
        <dbReference type="ARBA" id="ARBA00022692"/>
    </source>
</evidence>
<dbReference type="InterPro" id="IPR002645">
    <property type="entry name" value="STAS_dom"/>
</dbReference>
<dbReference type="GO" id="GO:0055085">
    <property type="term" value="P:transmembrane transport"/>
    <property type="evidence" value="ECO:0007669"/>
    <property type="project" value="InterPro"/>
</dbReference>
<keyword evidence="9" id="KW-1185">Reference proteome</keyword>